<dbReference type="PROSITE" id="PS00916">
    <property type="entry name" value="PI3_4_KINASE_2"/>
    <property type="match status" value="1"/>
</dbReference>
<dbReference type="SUPFAM" id="SSF56112">
    <property type="entry name" value="Protein kinase-like (PK-like)"/>
    <property type="match status" value="1"/>
</dbReference>
<name>A0A6I8TRX6_AEDAE</name>
<dbReference type="OrthoDB" id="381190at2759"/>
<dbReference type="SMART" id="SM01343">
    <property type="entry name" value="FATC"/>
    <property type="match status" value="1"/>
</dbReference>
<keyword evidence="9" id="KW-0539">Nucleus</keyword>
<protein>
    <recommendedName>
        <fullName evidence="13">Serine/threonine-protein kinase ATM</fullName>
        <ecNumber evidence="2">2.7.11.1</ecNumber>
    </recommendedName>
</protein>
<dbReference type="Pfam" id="PF00454">
    <property type="entry name" value="PI3_PI4_kinase"/>
    <property type="match status" value="1"/>
</dbReference>
<evidence type="ECO:0000256" key="13">
    <source>
        <dbReference type="ARBA" id="ARBA00073111"/>
    </source>
</evidence>
<keyword evidence="3" id="KW-0723">Serine/threonine-protein kinase</keyword>
<comment type="subcellular location">
    <subcellularLocation>
        <location evidence="1">Nucleus</location>
    </subcellularLocation>
</comment>
<evidence type="ECO:0000256" key="10">
    <source>
        <dbReference type="ARBA" id="ARBA00023306"/>
    </source>
</evidence>
<dbReference type="InterPro" id="IPR036940">
    <property type="entry name" value="PI3/4_kinase_cat_sf"/>
</dbReference>
<dbReference type="PROSITE" id="PS51189">
    <property type="entry name" value="FAT"/>
    <property type="match status" value="1"/>
</dbReference>
<evidence type="ECO:0000256" key="8">
    <source>
        <dbReference type="ARBA" id="ARBA00022840"/>
    </source>
</evidence>
<evidence type="ECO:0000313" key="15">
    <source>
        <dbReference type="Proteomes" id="UP000008820"/>
    </source>
</evidence>
<evidence type="ECO:0000256" key="1">
    <source>
        <dbReference type="ARBA" id="ARBA00004123"/>
    </source>
</evidence>
<dbReference type="GO" id="GO:0006281">
    <property type="term" value="P:DNA repair"/>
    <property type="evidence" value="ECO:0007669"/>
    <property type="project" value="InterPro"/>
</dbReference>
<comment type="catalytic activity">
    <reaction evidence="12">
        <text>L-seryl-[protein] + ATP = O-phospho-L-seryl-[protein] + ADP + H(+)</text>
        <dbReference type="Rhea" id="RHEA:17989"/>
        <dbReference type="Rhea" id="RHEA-COMP:9863"/>
        <dbReference type="Rhea" id="RHEA-COMP:11604"/>
        <dbReference type="ChEBI" id="CHEBI:15378"/>
        <dbReference type="ChEBI" id="CHEBI:29999"/>
        <dbReference type="ChEBI" id="CHEBI:30616"/>
        <dbReference type="ChEBI" id="CHEBI:83421"/>
        <dbReference type="ChEBI" id="CHEBI:456216"/>
        <dbReference type="EC" id="2.7.11.1"/>
    </reaction>
</comment>
<keyword evidence="8" id="KW-0067">ATP-binding</keyword>
<dbReference type="Gene3D" id="3.30.1010.10">
    <property type="entry name" value="Phosphatidylinositol 3-kinase Catalytic Subunit, Chain A, domain 4"/>
    <property type="match status" value="1"/>
</dbReference>
<dbReference type="InterPro" id="IPR044107">
    <property type="entry name" value="PIKKc_ATM"/>
</dbReference>
<dbReference type="PROSITE" id="PS51190">
    <property type="entry name" value="FATC"/>
    <property type="match status" value="1"/>
</dbReference>
<dbReference type="PANTHER" id="PTHR37079">
    <property type="entry name" value="SERINE/THREONINE-PROTEIN KINASE ATM"/>
    <property type="match status" value="1"/>
</dbReference>
<sequence>MSSLSTLDRDLCGILAEMRSDKITQRQKAFEKLELILVNREEDILRYMAEQKFDTNWHDLLEAAHHGAQKQNRKMVEPNASSGAESKSYIYIKVIQKVVDMAMNRTRPELKFSELIKRSIDVLEDTSMLQYFGVCYLQVLHKHVLSSKWDLTVVTYDEWTSILDRCFDLYEDGRVAKQNVVSCLSLAIRKSLENCSVQCYFVKFLDRLARMINGSDRGKMQNELLRIGYLCALSLAVDYRYEVCNFTEQISQRVVKAYEARMDEEMKSVLFKMMHLTVVVHSPEKSFSEWRSNQNLLYAVNKTEYFKCLRNFYFIIGSELKAHASASYSSNGREVAFVEGFINLATRLCYVMFWNDDVWKQTEAEDEISVKRIKRSNKLQGLMDLVDENSTQPNWRWLIILTEIIKRCPEVLGEDDYQPLLNLLSVVQPKLSQHPQLEALRSCCSALLRFEKSDAFVKSTIINSEFCLEQWHKIIEGSFRCCTSNNKSASDHHLILQLLISNHKYPSIAFLSGILQAFYTYSIERTNTNVGTIQTILNVVPLEAIGNVQEVVEKLLNYLFPKTRETLAKGILHNKEMLDMRLLAKISVLCSVTKHHKGNDDDLTDEVEGSFHIPENKYEEVDETIRKIEEDILLKSAEKLLVVRSIQQKSSETLDTDVFYNIHEHNFEMLCTSLNFEKHTLPAENDALGKGLNNIIGDVELYLAILNDLLQHNALGRDSFEKCLITKKITFKVQEMEMGFDRLRTLTPVELGEMSSRLLTIFQGPYDERINEMLKASNFTSMLKWMFKNIRTAPERNSKTIEALKASDLNREQSNQHNLLLIVAHYMKYNGVNTDDVKVFLDQIDFNVDSSIDLFHIFGVCKVLLKQRSTFFCAEWILTYIKDICRTHHTNNAMTETIVDLFSDLVIFVSPHDSLFNDTNTVLLSFIRKANKRNYSVGLQRKIYDQVKYLIKAYPDYYESHEPIYVRMISLIESPHFAIKICALENLLYLFDDTWAFTIDTVTADFYRFQLKLYKSVAFEMDDLLRKDEKENLMSAHLQLICGTICKSYCLRKRATLNLVEQACLSNLTQHKVHTIAKLLKTAMSIDTAGLIEEYMEDILDMWISKGYKLASFPWYFTNCGSLDEFIKKYQFDVAYAIVSNRPADLAQYCGIIKRTQAEVMKAISTRCFAFLIPMLAGCDNMSEIYTQIANRMHPIITNHMDMRQLSFQNSSGLCVLQWIVAQLQDEALMTELFGREVLVVEDKCVLNRENFEKCLDHLKPLSAKQPLLTYLCSKYPATVEQLILHLKLKIFQSDVAEQKMILFFQYSAVIDHLVDYFCQHRTTDLKEFLARDICYFLSNTMVCSKSLQLPVLNCLSKFLLQIVPTCAEYVRPHLNILVSSLIAVYDQNPSGKVITKSLKILELIVVEHQALFGDAIKKLNYFPEHDDFKDLRETLEKLKESQFQLSLAEDIIRIVQLPQRKYGELITLYNLLASNKSELRDVCAELEASNGFSESCANNAVLRLINTLLNEIQSSCNEKHTVAALRCLGEIGPVDLCTMLLKSDVQTEIYTNLKNTESTVEQFVRVILLQLNDLLVTKDMSVVEKTTQVCYHLLQNRDYRKLAATLRTLYPYMALVENNAPIFVRPSDNTKLGSLCAIIDTATSYESFVLTLSTTLLESLQDMVIKGLTEVEINFAAKMIPMLVQIILSFKDAGLNYDIGNFVNNFFLKFADKLTPVGCMSKSTETIHLMLTIVECIRMNNQNHSKHTINLNWLQIAEASLHCQAYFKAILYGELWCMTQRDEGVESDVISRNPQLMSIMKTAHLSVGIVDAAKAFLDPIASRSEYYQLERRFHQSLLYYDVASSSKSTFERSAYVQTLKASSFYGLANTVANSESMDFECAWRLADWNIALDDRANQGKQNVDWQHVFEKQHYKALKCLELKDEIATESAVLEARKALAEMLKVGSMESTQNIYPYLSKLRQLQQIEDFMNVQFYRVIDGETELLQKWDQQDTLPYSDFSYMEANLTQRIAILKTARVRAMRKWVPDALNQTLFHLIHEARISGHFDVATANICAMSQQTLSETVKALLMLEDAQLNWANGDKFLSKRLVNEVVAGGKCKDIMVNAAAYRIYGTFLAETHAEDVHNLYKKFFKHSQTLVEEGLRHASQHDKGTAIDYQRKCLDSDRNFVILHTVAKYADREFVRVNNFFLKFADKLTPVGCMSKSTETIHLMLTIVECIRMNNQNHSKHTINLNWLQIAEASLHCQAYFKAILYGELWCMTQRDEGVESDVISRNPQLMSIMKTAHLSVGIVDAAKAFLDPIASRSEYYQLERRFHQSLLYYDVASSSKSTFERSAYVQTLKASGFYGLANTVANSKSMDFECAWRLADWNIALDDRANQGKQNVDWQHVFEKQHYKALKCLELKDEIATESAVLEARKALAEMLKVGSMESTQNIYPYLSKLRQLQQIEDFMNVQFYRVIDGETELLQKWDQQDTLPYSDFSYKEANLTQRIAILKTARVRAMRKWVPDALNQTLFHLIHEARISGHFDVATANICAMSQQTLSETVKALLMLEDAQLNWANGDKFLSKRLVNEVVAGGKCKDLMVNAAAYRIYGTFLAETHAEDVHNLYKKFFKHSQTLVEEGLRHASQHDKGTAIDYQRKCLDSDMNFVILHTVAKYADREFVRLKKHFTSSEFKSKKMNLEHMKAELIMLESEQAKLKESDREKMTNLRRAKISTKQNATRDEESINTMMSNMEDYLKLALFYYSAYTRKTSIESDLAVFRIVALWLGNHSEKIADTVKESLKVIPTFKFVPVLPQLAPRLDNHKEGVGRMVWETLERCAVDHPHHTLPHILAQVHAFADVERKDVPKDDERLLGAQSLYHKLLKNKKISAIVDQTTDMSLALIEMANKILGTAKGFSDYKMTAKDALRKCQGLDKVHCPTVELKVQESGDYNEIIGVHKWDDLIHGVGGINAPKKLVCHCSDGHNRIQLLKGRDDMRQDAVMQQVFCILNVLLRNDKEAGKQKLAVRTYKVVPLSKQSGILEWCSNTIPIGSWLIPAHSRYRPKDLTALDARKAFAELAKSSLRTKQEKFLKICQQLSPVFQHFFLERFLTSGMWFERRLAYTKSVAVSSIIGYILGIGDRHVQNILVDEKTAEVIHIDFGIAFELGKNLPTPETIPFRLTRDIVAGMGISGIEGVFKKSCEKTLEILRNNHAPIMTILEVLLYDPLYTWNVLANKKAARKQISELYGGEGGQDARSEVVNISAERALLRVSDKLNGKEDEKFTSVEGQVERLIFTASSNLNLCQLFQGWQPYL</sequence>
<dbReference type="Proteomes" id="UP000008820">
    <property type="component" value="Chromosome 2"/>
</dbReference>
<dbReference type="InterPro" id="IPR018936">
    <property type="entry name" value="PI3/4_kinase_CS"/>
</dbReference>
<dbReference type="InterPro" id="IPR011009">
    <property type="entry name" value="Kinase-like_dom_sf"/>
</dbReference>
<dbReference type="Pfam" id="PF02259">
    <property type="entry name" value="FAT"/>
    <property type="match status" value="2"/>
</dbReference>
<reference evidence="14 15" key="1">
    <citation type="submission" date="2017-06" db="EMBL/GenBank/DDBJ databases">
        <title>Aedes aegypti genome working group (AGWG) sequencing and assembly.</title>
        <authorList>
            <consortium name="Aedes aegypti Genome Working Group (AGWG)"/>
            <person name="Matthews B.J."/>
        </authorList>
    </citation>
    <scope>NUCLEOTIDE SEQUENCE [LARGE SCALE GENOMIC DNA]</scope>
    <source>
        <strain evidence="14 15">LVP_AGWG</strain>
    </source>
</reference>
<accession>A0A6I8TRX6</accession>
<dbReference type="PANTHER" id="PTHR37079:SF4">
    <property type="entry name" value="SERINE_THREONINE-PROTEIN KINASE ATM"/>
    <property type="match status" value="1"/>
</dbReference>
<dbReference type="InterPro" id="IPR038980">
    <property type="entry name" value="ATM_plant"/>
</dbReference>
<dbReference type="Gene3D" id="1.10.1070.11">
    <property type="entry name" value="Phosphatidylinositol 3-/4-kinase, catalytic domain"/>
    <property type="match status" value="1"/>
</dbReference>
<organism evidence="14 15">
    <name type="scientific">Aedes aegypti</name>
    <name type="common">Yellowfever mosquito</name>
    <name type="synonym">Culex aegypti</name>
    <dbReference type="NCBI Taxonomy" id="7159"/>
    <lineage>
        <taxon>Eukaryota</taxon>
        <taxon>Metazoa</taxon>
        <taxon>Ecdysozoa</taxon>
        <taxon>Arthropoda</taxon>
        <taxon>Hexapoda</taxon>
        <taxon>Insecta</taxon>
        <taxon>Pterygota</taxon>
        <taxon>Neoptera</taxon>
        <taxon>Endopterygota</taxon>
        <taxon>Diptera</taxon>
        <taxon>Nematocera</taxon>
        <taxon>Culicoidea</taxon>
        <taxon>Culicidae</taxon>
        <taxon>Culicinae</taxon>
        <taxon>Aedini</taxon>
        <taxon>Aedes</taxon>
        <taxon>Stegomyia</taxon>
    </lineage>
</organism>
<evidence type="ECO:0000313" key="14">
    <source>
        <dbReference type="EnsemblMetazoa" id="AAEL014900-PB"/>
    </source>
</evidence>
<gene>
    <name evidence="14" type="primary">5565620</name>
</gene>
<keyword evidence="7" id="KW-0418">Kinase</keyword>
<dbReference type="FunFam" id="3.30.1010.10:FF:000023">
    <property type="entry name" value="Serine/threonine-protein kinase ATM"/>
    <property type="match status" value="1"/>
</dbReference>
<evidence type="ECO:0000256" key="11">
    <source>
        <dbReference type="ARBA" id="ARBA00047899"/>
    </source>
</evidence>
<dbReference type="InterPro" id="IPR014009">
    <property type="entry name" value="PIK_FAT"/>
</dbReference>
<dbReference type="GO" id="GO:0005524">
    <property type="term" value="F:ATP binding"/>
    <property type="evidence" value="ECO:0007669"/>
    <property type="project" value="UniProtKB-KW"/>
</dbReference>
<dbReference type="GO" id="GO:0005634">
    <property type="term" value="C:nucleus"/>
    <property type="evidence" value="ECO:0007669"/>
    <property type="project" value="UniProtKB-SubCell"/>
</dbReference>
<dbReference type="InterPro" id="IPR000403">
    <property type="entry name" value="PI3/4_kinase_cat_dom"/>
</dbReference>
<dbReference type="Pfam" id="PF02260">
    <property type="entry name" value="FATC"/>
    <property type="match status" value="1"/>
</dbReference>
<dbReference type="InterPro" id="IPR003151">
    <property type="entry name" value="PIK-rel_kinase_FAT"/>
</dbReference>
<dbReference type="GO" id="GO:0004674">
    <property type="term" value="F:protein serine/threonine kinase activity"/>
    <property type="evidence" value="ECO:0007669"/>
    <property type="project" value="UniProtKB-KW"/>
</dbReference>
<evidence type="ECO:0000256" key="6">
    <source>
        <dbReference type="ARBA" id="ARBA00022763"/>
    </source>
</evidence>
<keyword evidence="6" id="KW-0227">DNA damage</keyword>
<dbReference type="CDD" id="cd05171">
    <property type="entry name" value="PIKKc_ATM"/>
    <property type="match status" value="1"/>
</dbReference>
<dbReference type="PROSITE" id="PS00915">
    <property type="entry name" value="PI3_4_KINASE_1"/>
    <property type="match status" value="1"/>
</dbReference>
<dbReference type="InParanoid" id="A0A6I8TRX6"/>
<dbReference type="EC" id="2.7.11.1" evidence="2"/>
<proteinExistence type="predicted"/>
<dbReference type="EnsemblMetazoa" id="AAEL014900-RB">
    <property type="protein sequence ID" value="AAEL014900-PB"/>
    <property type="gene ID" value="AAEL014900"/>
</dbReference>
<reference evidence="14" key="2">
    <citation type="submission" date="2020-05" db="UniProtKB">
        <authorList>
            <consortium name="EnsemblMetazoa"/>
        </authorList>
    </citation>
    <scope>IDENTIFICATION</scope>
    <source>
        <strain evidence="14">LVP_AGWG</strain>
    </source>
</reference>
<evidence type="ECO:0000256" key="4">
    <source>
        <dbReference type="ARBA" id="ARBA00022679"/>
    </source>
</evidence>
<evidence type="ECO:0000256" key="5">
    <source>
        <dbReference type="ARBA" id="ARBA00022741"/>
    </source>
</evidence>
<evidence type="ECO:0000256" key="3">
    <source>
        <dbReference type="ARBA" id="ARBA00022527"/>
    </source>
</evidence>
<evidence type="ECO:0000256" key="2">
    <source>
        <dbReference type="ARBA" id="ARBA00012513"/>
    </source>
</evidence>
<dbReference type="PROSITE" id="PS50290">
    <property type="entry name" value="PI3_4_KINASE_3"/>
    <property type="match status" value="1"/>
</dbReference>
<keyword evidence="15" id="KW-1185">Reference proteome</keyword>
<keyword evidence="5" id="KW-0547">Nucleotide-binding</keyword>
<dbReference type="SMART" id="SM00146">
    <property type="entry name" value="PI3Kc"/>
    <property type="match status" value="1"/>
</dbReference>
<keyword evidence="4" id="KW-0808">Transferase</keyword>
<dbReference type="InterPro" id="IPR003152">
    <property type="entry name" value="FATC_dom"/>
</dbReference>
<evidence type="ECO:0000256" key="7">
    <source>
        <dbReference type="ARBA" id="ARBA00022777"/>
    </source>
</evidence>
<evidence type="ECO:0000256" key="12">
    <source>
        <dbReference type="ARBA" id="ARBA00048679"/>
    </source>
</evidence>
<comment type="catalytic activity">
    <reaction evidence="11">
        <text>L-threonyl-[protein] + ATP = O-phospho-L-threonyl-[protein] + ADP + H(+)</text>
        <dbReference type="Rhea" id="RHEA:46608"/>
        <dbReference type="Rhea" id="RHEA-COMP:11060"/>
        <dbReference type="Rhea" id="RHEA-COMP:11605"/>
        <dbReference type="ChEBI" id="CHEBI:15378"/>
        <dbReference type="ChEBI" id="CHEBI:30013"/>
        <dbReference type="ChEBI" id="CHEBI:30616"/>
        <dbReference type="ChEBI" id="CHEBI:61977"/>
        <dbReference type="ChEBI" id="CHEBI:456216"/>
        <dbReference type="EC" id="2.7.11.1"/>
    </reaction>
</comment>
<evidence type="ECO:0000256" key="9">
    <source>
        <dbReference type="ARBA" id="ARBA00023242"/>
    </source>
</evidence>
<keyword evidence="10" id="KW-0131">Cell cycle</keyword>